<protein>
    <submittedName>
        <fullName evidence="1">Uncharacterized protein</fullName>
    </submittedName>
</protein>
<organism evidence="1">
    <name type="scientific">Streptomyces auratus AGR0001</name>
    <dbReference type="NCBI Taxonomy" id="1160718"/>
    <lineage>
        <taxon>Bacteria</taxon>
        <taxon>Bacillati</taxon>
        <taxon>Actinomycetota</taxon>
        <taxon>Actinomycetes</taxon>
        <taxon>Kitasatosporales</taxon>
        <taxon>Streptomycetaceae</taxon>
        <taxon>Streptomyces</taxon>
    </lineage>
</organism>
<accession>J2K9F9</accession>
<dbReference type="PATRIC" id="fig|1160718.3.peg.24"/>
<gene>
    <name evidence="1" type="ORF">SU9_00110</name>
</gene>
<reference evidence="1" key="1">
    <citation type="journal article" date="2012" name="J. Bacteriol.">
        <title>Genome Sequence of Streptomyces auratus Strain AGR0001, a Phoslactomycin-Producing Actinomycete.</title>
        <authorList>
            <person name="Han X."/>
            <person name="Li M."/>
            <person name="Ding Z."/>
            <person name="Zhao J."/>
            <person name="Ji K."/>
            <person name="Wen M."/>
            <person name="Lu T."/>
        </authorList>
    </citation>
    <scope>NUCLEOTIDE SEQUENCE [LARGE SCALE GENOMIC DNA]</scope>
    <source>
        <strain evidence="1">AGR0001</strain>
    </source>
</reference>
<proteinExistence type="predicted"/>
<name>J2K9F9_9ACTN</name>
<comment type="caution">
    <text evidence="1">The sequence shown here is derived from an EMBL/GenBank/DDBJ whole genome shotgun (WGS) entry which is preliminary data.</text>
</comment>
<dbReference type="EMBL" id="AJGV01000001">
    <property type="protein sequence ID" value="EJJ09145.1"/>
    <property type="molecule type" value="Genomic_DNA"/>
</dbReference>
<dbReference type="AlphaFoldDB" id="J2K9F9"/>
<sequence length="62" mass="6640">MIIQFALEVEVEECLGRAHYQRAGSAADGEAGETEGAVPVVRAGHRHGHREATIKTTSAPRD</sequence>
<dbReference type="HOGENOM" id="CLU_2902119_0_0_11"/>
<evidence type="ECO:0000313" key="1">
    <source>
        <dbReference type="EMBL" id="EJJ09145.1"/>
    </source>
</evidence>